<dbReference type="EMBL" id="JACIEJ010000011">
    <property type="protein sequence ID" value="MBB3987600.1"/>
    <property type="molecule type" value="Genomic_DNA"/>
</dbReference>
<gene>
    <name evidence="2" type="ORF">GGQ68_003947</name>
</gene>
<proteinExistence type="predicted"/>
<keyword evidence="3" id="KW-1185">Reference proteome</keyword>
<protein>
    <recommendedName>
        <fullName evidence="4">Excalibur calcium-binding domain-containing protein</fullName>
    </recommendedName>
</protein>
<dbReference type="Proteomes" id="UP000541426">
    <property type="component" value="Unassembled WGS sequence"/>
</dbReference>
<name>A0A7W6DVV7_9RHOB</name>
<evidence type="ECO:0008006" key="4">
    <source>
        <dbReference type="Google" id="ProtNLM"/>
    </source>
</evidence>
<feature type="chain" id="PRO_5030735159" description="Excalibur calcium-binding domain-containing protein" evidence="1">
    <location>
        <begin position="19"/>
        <end position="83"/>
    </location>
</feature>
<dbReference type="RefSeq" id="WP_183968858.1">
    <property type="nucleotide sequence ID" value="NZ_BAABBZ010000057.1"/>
</dbReference>
<evidence type="ECO:0000313" key="2">
    <source>
        <dbReference type="EMBL" id="MBB3987600.1"/>
    </source>
</evidence>
<comment type="caution">
    <text evidence="2">The sequence shown here is derived from an EMBL/GenBank/DDBJ whole genome shotgun (WGS) entry which is preliminary data.</text>
</comment>
<feature type="signal peptide" evidence="1">
    <location>
        <begin position="1"/>
        <end position="18"/>
    </location>
</feature>
<evidence type="ECO:0000256" key="1">
    <source>
        <dbReference type="SAM" id="SignalP"/>
    </source>
</evidence>
<organism evidence="2 3">
    <name type="scientific">Sagittula marina</name>
    <dbReference type="NCBI Taxonomy" id="943940"/>
    <lineage>
        <taxon>Bacteria</taxon>
        <taxon>Pseudomonadati</taxon>
        <taxon>Pseudomonadota</taxon>
        <taxon>Alphaproteobacteria</taxon>
        <taxon>Rhodobacterales</taxon>
        <taxon>Roseobacteraceae</taxon>
        <taxon>Sagittula</taxon>
    </lineage>
</organism>
<accession>A0A7W6DVV7</accession>
<keyword evidence="1" id="KW-0732">Signal</keyword>
<dbReference type="AlphaFoldDB" id="A0A7W6DVV7"/>
<evidence type="ECO:0000313" key="3">
    <source>
        <dbReference type="Proteomes" id="UP000541426"/>
    </source>
</evidence>
<sequence>MRVFLVCALLVQASFVSADPTSSSLRDTLDSYRTAQAFDCRNVSCKRLRSCEEACFKLLQCGQSVRDGDHDGIPCENLCSRRC</sequence>
<reference evidence="2 3" key="1">
    <citation type="submission" date="2020-08" db="EMBL/GenBank/DDBJ databases">
        <title>Genomic Encyclopedia of Type Strains, Phase IV (KMG-IV): sequencing the most valuable type-strain genomes for metagenomic binning, comparative biology and taxonomic classification.</title>
        <authorList>
            <person name="Goeker M."/>
        </authorList>
    </citation>
    <scope>NUCLEOTIDE SEQUENCE [LARGE SCALE GENOMIC DNA]</scope>
    <source>
        <strain evidence="2 3">DSM 102235</strain>
    </source>
</reference>